<dbReference type="Proteomes" id="UP000036277">
    <property type="component" value="Unassembled WGS sequence"/>
</dbReference>
<dbReference type="EMBL" id="LFCV01000064">
    <property type="protein sequence ID" value="KMJ45130.1"/>
    <property type="molecule type" value="Genomic_DNA"/>
</dbReference>
<keyword evidence="2" id="KW-1185">Reference proteome</keyword>
<accession>A0A0J5IPJ1</accession>
<comment type="caution">
    <text evidence="1">The sequence shown here is derived from an EMBL/GenBank/DDBJ whole genome shotgun (WGS) entry which is preliminary data.</text>
</comment>
<reference evidence="1 2" key="1">
    <citation type="submission" date="2015-06" db="EMBL/GenBank/DDBJ databases">
        <title>Draft Whole-Genome Sequence of the Entomopathogenic Bacterium Xenorhabdus khoisanae.</title>
        <authorList>
            <person name="Naidoo S."/>
            <person name="Featherston J."/>
            <person name="Gray V.M."/>
        </authorList>
    </citation>
    <scope>NUCLEOTIDE SEQUENCE [LARGE SCALE GENOMIC DNA]</scope>
    <source>
        <strain evidence="1 2">MCB</strain>
    </source>
</reference>
<evidence type="ECO:0000313" key="1">
    <source>
        <dbReference type="EMBL" id="KMJ45130.1"/>
    </source>
</evidence>
<organism evidence="1 2">
    <name type="scientific">Xenorhabdus khoisanae</name>
    <dbReference type="NCBI Taxonomy" id="880157"/>
    <lineage>
        <taxon>Bacteria</taxon>
        <taxon>Pseudomonadati</taxon>
        <taxon>Pseudomonadota</taxon>
        <taxon>Gammaproteobacteria</taxon>
        <taxon>Enterobacterales</taxon>
        <taxon>Morganellaceae</taxon>
        <taxon>Xenorhabdus</taxon>
    </lineage>
</organism>
<protein>
    <submittedName>
        <fullName evidence="1">Uncharacterized protein</fullName>
    </submittedName>
</protein>
<name>A0A0J5IPJ1_9GAMM</name>
<gene>
    <name evidence="1" type="ORF">AB204_10555</name>
</gene>
<dbReference type="RefSeq" id="WP_047963327.1">
    <property type="nucleotide sequence ID" value="NZ_CAWMBG010000064.1"/>
</dbReference>
<sequence>MKKTNPRIEHEITTHLAEIYHKGSTYIPLFKILHWFEKDGGKITKAFFIKEIFSRWADYLGKDDHTVDFPISVINVLSDHSVAKPEGYIIFQNSFLYINADSKKEEDIEEDDDE</sequence>
<dbReference type="PATRIC" id="fig|880157.4.peg.2233"/>
<dbReference type="AlphaFoldDB" id="A0A0J5IPJ1"/>
<proteinExistence type="predicted"/>
<evidence type="ECO:0000313" key="2">
    <source>
        <dbReference type="Proteomes" id="UP000036277"/>
    </source>
</evidence>